<dbReference type="Pfam" id="PF00697">
    <property type="entry name" value="PRAI"/>
    <property type="match status" value="1"/>
</dbReference>
<evidence type="ECO:0000256" key="6">
    <source>
        <dbReference type="ARBA" id="ARBA00022605"/>
    </source>
</evidence>
<dbReference type="EMBL" id="LGTO01000007">
    <property type="protein sequence ID" value="KNE18894.1"/>
    <property type="molecule type" value="Genomic_DNA"/>
</dbReference>
<dbReference type="PANTHER" id="PTHR42894">
    <property type="entry name" value="N-(5'-PHOSPHORIBOSYL)ANTHRANILATE ISOMERASE"/>
    <property type="match status" value="1"/>
</dbReference>
<comment type="similarity">
    <text evidence="3 10">Belongs to the TrpF family.</text>
</comment>
<evidence type="ECO:0000256" key="8">
    <source>
        <dbReference type="ARBA" id="ARBA00023141"/>
    </source>
</evidence>
<dbReference type="NCBIfam" id="NF002300">
    <property type="entry name" value="PRK01222.1-7"/>
    <property type="match status" value="1"/>
</dbReference>
<dbReference type="InterPro" id="IPR001240">
    <property type="entry name" value="PRAI_dom"/>
</dbReference>
<keyword evidence="6 10" id="KW-0028">Amino-acid biosynthesis</keyword>
<keyword evidence="13" id="KW-1185">Reference proteome</keyword>
<evidence type="ECO:0000256" key="2">
    <source>
        <dbReference type="ARBA" id="ARBA00004664"/>
    </source>
</evidence>
<dbReference type="AlphaFoldDB" id="A0A0L0QK50"/>
<sequence>MLVKICGIQTIEAAQAAVLAGADWIGFVFAPSKRRVSLEQARAIATTLPPSIQTVGVFVNETVETMNGLASKVPLDYIQLHGQEDNLIAKKIEAKIMKAFSITEIKQADAANYPCDYLLVDAPRATYAGGNGVVFDWQQLKNLQLPHDKLMIAGGLTPDNVTSAIRLLQPTAVDVSSGVETNGKKDHNKITQFINRAKRKG</sequence>
<dbReference type="PATRIC" id="fig|1473.5.peg.479"/>
<protein>
    <recommendedName>
        <fullName evidence="5 10">N-(5'-phosphoribosyl)anthranilate isomerase</fullName>
        <shortName evidence="10">PRAI</shortName>
        <ecNumber evidence="4 10">5.3.1.24</ecNumber>
    </recommendedName>
</protein>
<dbReference type="RefSeq" id="WP_050351388.1">
    <property type="nucleotide sequence ID" value="NZ_BOSN01000003.1"/>
</dbReference>
<evidence type="ECO:0000256" key="4">
    <source>
        <dbReference type="ARBA" id="ARBA00012572"/>
    </source>
</evidence>
<keyword evidence="8 10" id="KW-0057">Aromatic amino acid biosynthesis</keyword>
<accession>A0A0L0QK50</accession>
<dbReference type="PANTHER" id="PTHR42894:SF1">
    <property type="entry name" value="N-(5'-PHOSPHORIBOSYL)ANTHRANILATE ISOMERASE"/>
    <property type="match status" value="1"/>
</dbReference>
<dbReference type="GO" id="GO:0004640">
    <property type="term" value="F:phosphoribosylanthranilate isomerase activity"/>
    <property type="evidence" value="ECO:0007669"/>
    <property type="project" value="UniProtKB-UniRule"/>
</dbReference>
<dbReference type="Proteomes" id="UP000036780">
    <property type="component" value="Unassembled WGS sequence"/>
</dbReference>
<dbReference type="Gene3D" id="3.20.20.70">
    <property type="entry name" value="Aldolase class I"/>
    <property type="match status" value="1"/>
</dbReference>
<dbReference type="HAMAP" id="MF_00135">
    <property type="entry name" value="PRAI"/>
    <property type="match status" value="1"/>
</dbReference>
<dbReference type="UniPathway" id="UPA00035">
    <property type="reaction ID" value="UER00042"/>
</dbReference>
<evidence type="ECO:0000259" key="11">
    <source>
        <dbReference type="Pfam" id="PF00697"/>
    </source>
</evidence>
<comment type="catalytic activity">
    <reaction evidence="1 10">
        <text>N-(5-phospho-beta-D-ribosyl)anthranilate = 1-(2-carboxyphenylamino)-1-deoxy-D-ribulose 5-phosphate</text>
        <dbReference type="Rhea" id="RHEA:21540"/>
        <dbReference type="ChEBI" id="CHEBI:18277"/>
        <dbReference type="ChEBI" id="CHEBI:58613"/>
        <dbReference type="EC" id="5.3.1.24"/>
    </reaction>
</comment>
<dbReference type="FunFam" id="3.20.20.70:FF:000075">
    <property type="entry name" value="Tryptophan biosynthesis protein TRP1"/>
    <property type="match status" value="1"/>
</dbReference>
<dbReference type="OrthoDB" id="9786954at2"/>
<evidence type="ECO:0000256" key="9">
    <source>
        <dbReference type="ARBA" id="ARBA00023235"/>
    </source>
</evidence>
<comment type="pathway">
    <text evidence="2 10">Amino-acid biosynthesis; L-tryptophan biosynthesis; L-tryptophan from chorismate: step 3/5.</text>
</comment>
<evidence type="ECO:0000256" key="1">
    <source>
        <dbReference type="ARBA" id="ARBA00001164"/>
    </source>
</evidence>
<keyword evidence="7 10" id="KW-0822">Tryptophan biosynthesis</keyword>
<keyword evidence="9 10" id="KW-0413">Isomerase</keyword>
<dbReference type="InterPro" id="IPR044643">
    <property type="entry name" value="TrpF_fam"/>
</dbReference>
<dbReference type="GO" id="GO:0000162">
    <property type="term" value="P:L-tryptophan biosynthetic process"/>
    <property type="evidence" value="ECO:0007669"/>
    <property type="project" value="UniProtKB-UniRule"/>
</dbReference>
<reference evidence="13" key="1">
    <citation type="submission" date="2015-07" db="EMBL/GenBank/DDBJ databases">
        <title>Fjat-10053 dsm26.</title>
        <authorList>
            <person name="Liu B."/>
            <person name="Wang J."/>
            <person name="Zhu Y."/>
            <person name="Liu G."/>
            <person name="Chen Q."/>
            <person name="Chen Z."/>
            <person name="Lan J."/>
            <person name="Che J."/>
            <person name="Ge C."/>
            <person name="Shi H."/>
            <person name="Pan Z."/>
            <person name="Liu X."/>
        </authorList>
    </citation>
    <scope>NUCLEOTIDE SEQUENCE [LARGE SCALE GENOMIC DNA]</scope>
    <source>
        <strain evidence="13">DSM 26</strain>
    </source>
</reference>
<dbReference type="GeneID" id="66871874"/>
<comment type="caution">
    <text evidence="12">The sequence shown here is derived from an EMBL/GenBank/DDBJ whole genome shotgun (WGS) entry which is preliminary data.</text>
</comment>
<dbReference type="SUPFAM" id="SSF51366">
    <property type="entry name" value="Ribulose-phoshate binding barrel"/>
    <property type="match status" value="1"/>
</dbReference>
<feature type="domain" description="N-(5'phosphoribosyl) anthranilate isomerase (PRAI)" evidence="11">
    <location>
        <begin position="3"/>
        <end position="195"/>
    </location>
</feature>
<evidence type="ECO:0000313" key="12">
    <source>
        <dbReference type="EMBL" id="KNE18894.1"/>
    </source>
</evidence>
<gene>
    <name evidence="10" type="primary">trpF</name>
    <name evidence="12" type="ORF">AFK71_09920</name>
</gene>
<evidence type="ECO:0000256" key="3">
    <source>
        <dbReference type="ARBA" id="ARBA00007571"/>
    </source>
</evidence>
<evidence type="ECO:0000256" key="10">
    <source>
        <dbReference type="HAMAP-Rule" id="MF_00135"/>
    </source>
</evidence>
<proteinExistence type="inferred from homology"/>
<dbReference type="CDD" id="cd00405">
    <property type="entry name" value="PRAI"/>
    <property type="match status" value="1"/>
</dbReference>
<evidence type="ECO:0000256" key="7">
    <source>
        <dbReference type="ARBA" id="ARBA00022822"/>
    </source>
</evidence>
<dbReference type="InterPro" id="IPR013785">
    <property type="entry name" value="Aldolase_TIM"/>
</dbReference>
<dbReference type="InterPro" id="IPR011060">
    <property type="entry name" value="RibuloseP-bd_barrel"/>
</dbReference>
<name>A0A0L0QK50_VIRPA</name>
<evidence type="ECO:0000313" key="13">
    <source>
        <dbReference type="Proteomes" id="UP000036780"/>
    </source>
</evidence>
<organism evidence="12 13">
    <name type="scientific">Virgibacillus pantothenticus</name>
    <dbReference type="NCBI Taxonomy" id="1473"/>
    <lineage>
        <taxon>Bacteria</taxon>
        <taxon>Bacillati</taxon>
        <taxon>Bacillota</taxon>
        <taxon>Bacilli</taxon>
        <taxon>Bacillales</taxon>
        <taxon>Bacillaceae</taxon>
        <taxon>Virgibacillus</taxon>
    </lineage>
</organism>
<dbReference type="EC" id="5.3.1.24" evidence="4 10"/>
<evidence type="ECO:0000256" key="5">
    <source>
        <dbReference type="ARBA" id="ARBA00022272"/>
    </source>
</evidence>